<dbReference type="PANTHER" id="PTHR43353:SF5">
    <property type="entry name" value="SUCCINATE-SEMIALDEHYDE DEHYDROGENASE, MITOCHONDRIAL"/>
    <property type="match status" value="1"/>
</dbReference>
<dbReference type="EMBL" id="AWQS01000025">
    <property type="protein sequence ID" value="EWT06979.1"/>
    <property type="molecule type" value="Genomic_DNA"/>
</dbReference>
<dbReference type="CDD" id="cd07103">
    <property type="entry name" value="ALDH_F5_SSADH_GabD"/>
    <property type="match status" value="1"/>
</dbReference>
<dbReference type="AlphaFoldDB" id="W9GSW4"/>
<dbReference type="InterPro" id="IPR016161">
    <property type="entry name" value="Ald_DH/histidinol_DH"/>
</dbReference>
<dbReference type="FunFam" id="3.40.605.10:FF:000007">
    <property type="entry name" value="NAD/NADP-dependent betaine aldehyde dehydrogenase"/>
    <property type="match status" value="1"/>
</dbReference>
<evidence type="ECO:0000256" key="3">
    <source>
        <dbReference type="PROSITE-ProRule" id="PRU10007"/>
    </source>
</evidence>
<evidence type="ECO:0000256" key="4">
    <source>
        <dbReference type="RuleBase" id="RU003345"/>
    </source>
</evidence>
<sequence length="428" mass="45756">GAFPAWAATPARERAELLRHTFDLLKERAEDFALLMTIEMGKPLAEARGEVTYGAEFVRWFSEEATRVQGRYGANPEGTGRMIVSQHPVGPCYLITPWNFPLAMATRKIAPALAAGCTVVIKPAELTPLTTMFFAQLLVEAGLPAGVVNVVTTSAAGPVSEAIIGDPRLRKLSFTGSTPVGQLLLAQAAPGVLRTSMELGGNAPFIVFDDADLDKAVAGAMAAKFRNVGQACTAANRFIVHRSLVEEFTERVTAQVKGMKIGRGTEDGVTIGPLIDDRAVTKAKQLVDDAVHRGAELRAGGQAVDGPGTFYEPTVVCDVPEGSDILREEIFGPVLAIVPFDDEDDAVRIANDTEYGLVSYVYTENLARGQRMIERLETGMMGLNIGVVSNAAAPFGGWKFSGLGREGGAEGIHEYLQTKYTLTPNPFG</sequence>
<dbReference type="InterPro" id="IPR029510">
    <property type="entry name" value="Ald_DH_CS_GLU"/>
</dbReference>
<protein>
    <submittedName>
        <fullName evidence="6">Succinate-semialdehyde dehydrogenase</fullName>
    </submittedName>
</protein>
<dbReference type="RefSeq" id="WP_034714235.1">
    <property type="nucleotide sequence ID" value="NZ_AWQS01000025.1"/>
</dbReference>
<dbReference type="InterPro" id="IPR050740">
    <property type="entry name" value="Aldehyde_DH_Superfamily"/>
</dbReference>
<gene>
    <name evidence="6" type="ORF">N864_13555</name>
</gene>
<feature type="active site" evidence="3">
    <location>
        <position position="198"/>
    </location>
</feature>
<comment type="caution">
    <text evidence="6">The sequence shown here is derived from an EMBL/GenBank/DDBJ whole genome shotgun (WGS) entry which is preliminary data.</text>
</comment>
<dbReference type="GO" id="GO:0009450">
    <property type="term" value="P:gamma-aminobutyric acid catabolic process"/>
    <property type="evidence" value="ECO:0007669"/>
    <property type="project" value="TreeGrafter"/>
</dbReference>
<evidence type="ECO:0000313" key="6">
    <source>
        <dbReference type="EMBL" id="EWT06979.1"/>
    </source>
</evidence>
<evidence type="ECO:0000259" key="5">
    <source>
        <dbReference type="Pfam" id="PF00171"/>
    </source>
</evidence>
<keyword evidence="7" id="KW-1185">Reference proteome</keyword>
<name>W9GSW4_9MICO</name>
<dbReference type="GO" id="GO:0004777">
    <property type="term" value="F:succinate-semialdehyde dehydrogenase (NAD+) activity"/>
    <property type="evidence" value="ECO:0007669"/>
    <property type="project" value="TreeGrafter"/>
</dbReference>
<evidence type="ECO:0000256" key="2">
    <source>
        <dbReference type="ARBA" id="ARBA00023002"/>
    </source>
</evidence>
<feature type="non-terminal residue" evidence="6">
    <location>
        <position position="1"/>
    </location>
</feature>
<dbReference type="Pfam" id="PF00171">
    <property type="entry name" value="Aldedh"/>
    <property type="match status" value="1"/>
</dbReference>
<proteinExistence type="inferred from homology"/>
<evidence type="ECO:0000256" key="1">
    <source>
        <dbReference type="ARBA" id="ARBA00009986"/>
    </source>
</evidence>
<keyword evidence="2 4" id="KW-0560">Oxidoreductase</keyword>
<dbReference type="PATRIC" id="fig|584657.3.peg.1031"/>
<dbReference type="SUPFAM" id="SSF53720">
    <property type="entry name" value="ALDH-like"/>
    <property type="match status" value="1"/>
</dbReference>
<dbReference type="OrthoDB" id="3954161at2"/>
<dbReference type="InterPro" id="IPR016162">
    <property type="entry name" value="Ald_DH_N"/>
</dbReference>
<organism evidence="6 7">
    <name type="scientific">Intrasporangium chromatireducens Q5-1</name>
    <dbReference type="NCBI Taxonomy" id="584657"/>
    <lineage>
        <taxon>Bacteria</taxon>
        <taxon>Bacillati</taxon>
        <taxon>Actinomycetota</taxon>
        <taxon>Actinomycetes</taxon>
        <taxon>Micrococcales</taxon>
        <taxon>Intrasporangiaceae</taxon>
        <taxon>Intrasporangium</taxon>
    </lineage>
</organism>
<dbReference type="PANTHER" id="PTHR43353">
    <property type="entry name" value="SUCCINATE-SEMIALDEHYDE DEHYDROGENASE, MITOCHONDRIAL"/>
    <property type="match status" value="1"/>
</dbReference>
<dbReference type="InterPro" id="IPR016163">
    <property type="entry name" value="Ald_DH_C"/>
</dbReference>
<reference evidence="7" key="1">
    <citation type="submission" date="2013-08" db="EMBL/GenBank/DDBJ databases">
        <title>Intrasporangium oryzae NRRL B-24470.</title>
        <authorList>
            <person name="Liu H."/>
            <person name="Wang G."/>
        </authorList>
    </citation>
    <scope>NUCLEOTIDE SEQUENCE [LARGE SCALE GENOMIC DNA]</scope>
    <source>
        <strain evidence="7">Q5-1</strain>
    </source>
</reference>
<evidence type="ECO:0000313" key="7">
    <source>
        <dbReference type="Proteomes" id="UP000019494"/>
    </source>
</evidence>
<accession>W9GSW4</accession>
<dbReference type="Proteomes" id="UP000019494">
    <property type="component" value="Unassembled WGS sequence"/>
</dbReference>
<comment type="similarity">
    <text evidence="1 4">Belongs to the aldehyde dehydrogenase family.</text>
</comment>
<feature type="domain" description="Aldehyde dehydrogenase" evidence="5">
    <location>
        <begin position="2"/>
        <end position="420"/>
    </location>
</feature>
<dbReference type="FunFam" id="3.40.309.10:FF:000004">
    <property type="entry name" value="Succinate-semialdehyde dehydrogenase I"/>
    <property type="match status" value="1"/>
</dbReference>
<dbReference type="PROSITE" id="PS00687">
    <property type="entry name" value="ALDEHYDE_DEHYDR_GLU"/>
    <property type="match status" value="1"/>
</dbReference>
<dbReference type="InterPro" id="IPR015590">
    <property type="entry name" value="Aldehyde_DH_dom"/>
</dbReference>
<dbReference type="Gene3D" id="3.40.309.10">
    <property type="entry name" value="Aldehyde Dehydrogenase, Chain A, domain 2"/>
    <property type="match status" value="1"/>
</dbReference>
<dbReference type="Gene3D" id="3.40.605.10">
    <property type="entry name" value="Aldehyde Dehydrogenase, Chain A, domain 1"/>
    <property type="match status" value="1"/>
</dbReference>